<accession>D8JTT3</accession>
<dbReference type="Gene3D" id="2.10.70.100">
    <property type="match status" value="1"/>
</dbReference>
<dbReference type="InterPro" id="IPR013655">
    <property type="entry name" value="PAS_fold_3"/>
</dbReference>
<evidence type="ECO:0000256" key="16">
    <source>
        <dbReference type="ARBA" id="ARBA00023170"/>
    </source>
</evidence>
<evidence type="ECO:0000256" key="3">
    <source>
        <dbReference type="ARBA" id="ARBA00021740"/>
    </source>
</evidence>
<evidence type="ECO:0000256" key="2">
    <source>
        <dbReference type="ARBA" id="ARBA00012438"/>
    </source>
</evidence>
<reference evidence="20" key="1">
    <citation type="journal article" date="2011" name="J. Bacteriol.">
        <title>Genome sequences of eight morphologically diverse alphaproteobacteria.</title>
        <authorList>
            <consortium name="US DOE Joint Genome Institute"/>
            <person name="Brown P.J."/>
            <person name="Kysela D.T."/>
            <person name="Buechlein A."/>
            <person name="Hemmerich C."/>
            <person name="Brun Y.V."/>
        </authorList>
    </citation>
    <scope>NUCLEOTIDE SEQUENCE [LARGE SCALE GENOMIC DNA]</scope>
    <source>
        <strain evidence="20">ATCC 51888 / DSM 1869 / NCIB 11706 / TK 0415</strain>
    </source>
</reference>
<evidence type="ECO:0000256" key="12">
    <source>
        <dbReference type="ARBA" id="ARBA00022777"/>
    </source>
</evidence>
<sequence length="652" mass="70456">MPWFALGTILLNKIDGQARSALELEARLRASASAALLDQELRSLVQSMQRSQETANQSGRADTSADPNAPDLRVRPKALENWPTVIAPVSAEGTEASILDEKTLSAAKSTLAANTPRVMSSLGAEGSRTLDLWVPFSRDGSDRVLLQSRLPDSAFQSSMQIMGSQGKWDMIVIDPDGSVLASFGAQDVKQAAINSASAGLFNLFSEADLYAVGTSEPSLFAFRIRAMTPLAPLDDQSRRNWTSFFIVTCVLTALSLAIDRPTFLKRVSKTADGQPELALSTPHRATMASAEDRVRKTGGGSPEVRINRGRGLDEERLHQALVAGGICIWEWRRPANTILWENSPAALLRQPPDAPPPSVRALLRRTFPQERRRLLHSIRIALADGRPLSIDVRLTCFDGEQRWIALRANTIRGEGSQVLGFVGTANDVTDQKRGLSRTDALLREVSHRSKNMLALILAMARLTARDAVDVKSHLKEFALRVAGLSASQDLIVAADWQSVDFARLASAEIEAVARSDASRVKISGPPLLVTPEAAQTLGMIVTELALNATAHGALSVASGEVTLQWSFPNASTVRISWRETGGPPYNVDHAKGYSLSVIERFSGQGLKLDSCIMSDGENMTWTMEGPLANIGMHSTPLPSAKAPSLSGPHTET</sequence>
<dbReference type="Pfam" id="PF07536">
    <property type="entry name" value="HWE_HK"/>
    <property type="match status" value="1"/>
</dbReference>
<dbReference type="SMART" id="SM00086">
    <property type="entry name" value="PAC"/>
    <property type="match status" value="1"/>
</dbReference>
<evidence type="ECO:0000256" key="15">
    <source>
        <dbReference type="ARBA" id="ARBA00023026"/>
    </source>
</evidence>
<keyword evidence="11" id="KW-0547">Nucleotide-binding</keyword>
<dbReference type="InterPro" id="IPR001610">
    <property type="entry name" value="PAC"/>
</dbReference>
<dbReference type="HOGENOM" id="CLU_404796_0_0_5"/>
<evidence type="ECO:0000256" key="5">
    <source>
        <dbReference type="ARBA" id="ARBA00022553"/>
    </source>
</evidence>
<dbReference type="GO" id="GO:0004673">
    <property type="term" value="F:protein histidine kinase activity"/>
    <property type="evidence" value="ECO:0007669"/>
    <property type="project" value="UniProtKB-EC"/>
</dbReference>
<keyword evidence="10" id="KW-0677">Repeat</keyword>
<dbReference type="AlphaFoldDB" id="D8JTT3"/>
<dbReference type="InterPro" id="IPR000700">
    <property type="entry name" value="PAS-assoc_C"/>
</dbReference>
<feature type="region of interest" description="Disordered" evidence="17">
    <location>
        <begin position="282"/>
        <end position="307"/>
    </location>
</feature>
<dbReference type="Proteomes" id="UP000002033">
    <property type="component" value="Chromosome"/>
</dbReference>
<dbReference type="PANTHER" id="PTHR41523">
    <property type="entry name" value="TWO-COMPONENT SYSTEM SENSOR PROTEIN"/>
    <property type="match status" value="1"/>
</dbReference>
<comment type="catalytic activity">
    <reaction evidence="1">
        <text>ATP + protein L-histidine = ADP + protein N-phospho-L-histidine.</text>
        <dbReference type="EC" id="2.7.13.3"/>
    </reaction>
</comment>
<evidence type="ECO:0000256" key="10">
    <source>
        <dbReference type="ARBA" id="ARBA00022737"/>
    </source>
</evidence>
<dbReference type="EMBL" id="CP002083">
    <property type="protein sequence ID" value="ADJ24481.1"/>
    <property type="molecule type" value="Genomic_DNA"/>
</dbReference>
<dbReference type="InterPro" id="IPR036890">
    <property type="entry name" value="HATPase_C_sf"/>
</dbReference>
<evidence type="ECO:0000256" key="6">
    <source>
        <dbReference type="ARBA" id="ARBA00022606"/>
    </source>
</evidence>
<dbReference type="eggNOG" id="COG3920">
    <property type="taxonomic scope" value="Bacteria"/>
</dbReference>
<proteinExistence type="predicted"/>
<evidence type="ECO:0000256" key="7">
    <source>
        <dbReference type="ARBA" id="ARBA00022630"/>
    </source>
</evidence>
<keyword evidence="9" id="KW-0808">Transferase</keyword>
<keyword evidence="7" id="KW-0285">Flavoprotein</keyword>
<dbReference type="RefSeq" id="WP_013216640.1">
    <property type="nucleotide sequence ID" value="NC_014313.1"/>
</dbReference>
<evidence type="ECO:0000259" key="18">
    <source>
        <dbReference type="PROSITE" id="PS50113"/>
    </source>
</evidence>
<dbReference type="KEGG" id="hdn:Hden_2685"/>
<evidence type="ECO:0000256" key="17">
    <source>
        <dbReference type="SAM" id="MobiDB-lite"/>
    </source>
</evidence>
<evidence type="ECO:0000256" key="8">
    <source>
        <dbReference type="ARBA" id="ARBA00022643"/>
    </source>
</evidence>
<keyword evidence="13" id="KW-0067">ATP-binding</keyword>
<evidence type="ECO:0000256" key="13">
    <source>
        <dbReference type="ARBA" id="ARBA00022840"/>
    </source>
</evidence>
<organism evidence="19 20">
    <name type="scientific">Hyphomicrobium denitrificans (strain ATCC 51888 / DSM 1869 / NCIMB 11706 / TK 0415)</name>
    <dbReference type="NCBI Taxonomy" id="582899"/>
    <lineage>
        <taxon>Bacteria</taxon>
        <taxon>Pseudomonadati</taxon>
        <taxon>Pseudomonadota</taxon>
        <taxon>Alphaproteobacteria</taxon>
        <taxon>Hyphomicrobiales</taxon>
        <taxon>Hyphomicrobiaceae</taxon>
        <taxon>Hyphomicrobium</taxon>
    </lineage>
</organism>
<keyword evidence="20" id="KW-1185">Reference proteome</keyword>
<evidence type="ECO:0000313" key="20">
    <source>
        <dbReference type="Proteomes" id="UP000002033"/>
    </source>
</evidence>
<keyword evidence="8" id="KW-0288">FMN</keyword>
<name>D8JTT3_HYPDA</name>
<keyword evidence="14" id="KW-0157">Chromophore</keyword>
<evidence type="ECO:0000256" key="11">
    <source>
        <dbReference type="ARBA" id="ARBA00022741"/>
    </source>
</evidence>
<dbReference type="InterPro" id="IPR000014">
    <property type="entry name" value="PAS"/>
</dbReference>
<dbReference type="EC" id="2.7.13.3" evidence="2"/>
<dbReference type="eggNOG" id="COG2202">
    <property type="taxonomic scope" value="Bacteria"/>
</dbReference>
<dbReference type="Gene3D" id="3.30.565.10">
    <property type="entry name" value="Histidine kinase-like ATPase, C-terminal domain"/>
    <property type="match status" value="1"/>
</dbReference>
<dbReference type="GO" id="GO:0005524">
    <property type="term" value="F:ATP binding"/>
    <property type="evidence" value="ECO:0007669"/>
    <property type="project" value="UniProtKB-KW"/>
</dbReference>
<dbReference type="GO" id="GO:0009881">
    <property type="term" value="F:photoreceptor activity"/>
    <property type="evidence" value="ECO:0007669"/>
    <property type="project" value="UniProtKB-KW"/>
</dbReference>
<protein>
    <recommendedName>
        <fullName evidence="3">Blue-light-activated histidine kinase</fullName>
        <ecNumber evidence="2">2.7.13.3</ecNumber>
    </recommendedName>
</protein>
<feature type="region of interest" description="Disordered" evidence="17">
    <location>
        <begin position="633"/>
        <end position="652"/>
    </location>
</feature>
<dbReference type="InterPro" id="IPR035965">
    <property type="entry name" value="PAS-like_dom_sf"/>
</dbReference>
<dbReference type="STRING" id="582899.Hden_2685"/>
<keyword evidence="5" id="KW-0597">Phosphoprotein</keyword>
<evidence type="ECO:0000256" key="14">
    <source>
        <dbReference type="ARBA" id="ARBA00022991"/>
    </source>
</evidence>
<dbReference type="PANTHER" id="PTHR41523:SF8">
    <property type="entry name" value="ETHYLENE RESPONSE SENSOR PROTEIN"/>
    <property type="match status" value="1"/>
</dbReference>
<keyword evidence="16" id="KW-0675">Receptor</keyword>
<feature type="region of interest" description="Disordered" evidence="17">
    <location>
        <begin position="47"/>
        <end position="74"/>
    </location>
</feature>
<dbReference type="Pfam" id="PF08447">
    <property type="entry name" value="PAS_3"/>
    <property type="match status" value="1"/>
</dbReference>
<dbReference type="InterPro" id="IPR011102">
    <property type="entry name" value="Sig_transdc_His_kinase_HWE"/>
</dbReference>
<evidence type="ECO:0000256" key="1">
    <source>
        <dbReference type="ARBA" id="ARBA00000085"/>
    </source>
</evidence>
<dbReference type="Gene3D" id="3.30.450.20">
    <property type="entry name" value="PAS domain"/>
    <property type="match status" value="1"/>
</dbReference>
<feature type="domain" description="PAC" evidence="18">
    <location>
        <begin position="388"/>
        <end position="440"/>
    </location>
</feature>
<dbReference type="CDD" id="cd00130">
    <property type="entry name" value="PAS"/>
    <property type="match status" value="1"/>
</dbReference>
<dbReference type="SMART" id="SM00911">
    <property type="entry name" value="HWE_HK"/>
    <property type="match status" value="1"/>
</dbReference>
<keyword evidence="15" id="KW-0843">Virulence</keyword>
<dbReference type="SUPFAM" id="SSF55785">
    <property type="entry name" value="PYP-like sensor domain (PAS domain)"/>
    <property type="match status" value="1"/>
</dbReference>
<keyword evidence="6" id="KW-0716">Sensory transduction</keyword>
<evidence type="ECO:0000313" key="19">
    <source>
        <dbReference type="EMBL" id="ADJ24481.1"/>
    </source>
</evidence>
<gene>
    <name evidence="19" type="ordered locus">Hden_2685</name>
</gene>
<keyword evidence="4" id="KW-0600">Photoreceptor protein</keyword>
<evidence type="ECO:0000256" key="9">
    <source>
        <dbReference type="ARBA" id="ARBA00022679"/>
    </source>
</evidence>
<feature type="compositionally biased region" description="Polar residues" evidence="17">
    <location>
        <begin position="47"/>
        <end position="61"/>
    </location>
</feature>
<evidence type="ECO:0000256" key="4">
    <source>
        <dbReference type="ARBA" id="ARBA00022543"/>
    </source>
</evidence>
<keyword evidence="12 19" id="KW-0418">Kinase</keyword>
<dbReference type="PROSITE" id="PS50113">
    <property type="entry name" value="PAC"/>
    <property type="match status" value="1"/>
</dbReference>